<evidence type="ECO:0000259" key="1">
    <source>
        <dbReference type="Pfam" id="PF04149"/>
    </source>
</evidence>
<dbReference type="OrthoDB" id="4301277at2"/>
<keyword evidence="3" id="KW-1185">Reference proteome</keyword>
<evidence type="ECO:0000313" key="2">
    <source>
        <dbReference type="EMBL" id="ACZ00131.1"/>
    </source>
</evidence>
<dbReference type="Proteomes" id="UP000001918">
    <property type="component" value="Chromosome"/>
</dbReference>
<sequence>MPLSLPGPRWRKSSYSGHNGNCVEAAAGHGVVAIRDSKTPAASYLILPADHWRSLLTAVKRGAFDR</sequence>
<accession>D1A632</accession>
<evidence type="ECO:0000313" key="3">
    <source>
        <dbReference type="Proteomes" id="UP000001918"/>
    </source>
</evidence>
<dbReference type="EMBL" id="CP001738">
    <property type="protein sequence ID" value="ACZ00131.1"/>
    <property type="molecule type" value="Genomic_DNA"/>
</dbReference>
<dbReference type="HOGENOM" id="CLU_131550_1_3_11"/>
<protein>
    <recommendedName>
        <fullName evidence="1">DUF397 domain-containing protein</fullName>
    </recommendedName>
</protein>
<dbReference type="Pfam" id="PF04149">
    <property type="entry name" value="DUF397"/>
    <property type="match status" value="1"/>
</dbReference>
<dbReference type="KEGG" id="tcu:Tcur_4609"/>
<feature type="domain" description="DUF397" evidence="1">
    <location>
        <begin position="9"/>
        <end position="60"/>
    </location>
</feature>
<name>D1A632_THECD</name>
<organism evidence="2 3">
    <name type="scientific">Thermomonospora curvata (strain ATCC 19995 / DSM 43183 / JCM 3096 / KCTC 9072 / NBRC 15933 / NCIMB 10081 / Henssen B9)</name>
    <dbReference type="NCBI Taxonomy" id="471852"/>
    <lineage>
        <taxon>Bacteria</taxon>
        <taxon>Bacillati</taxon>
        <taxon>Actinomycetota</taxon>
        <taxon>Actinomycetes</taxon>
        <taxon>Streptosporangiales</taxon>
        <taxon>Thermomonosporaceae</taxon>
        <taxon>Thermomonospora</taxon>
    </lineage>
</organism>
<dbReference type="STRING" id="471852.Tcur_4609"/>
<reference evidence="2 3" key="1">
    <citation type="journal article" date="2011" name="Stand. Genomic Sci.">
        <title>Complete genome sequence of Thermomonospora curvata type strain (B9).</title>
        <authorList>
            <person name="Chertkov O."/>
            <person name="Sikorski J."/>
            <person name="Nolan M."/>
            <person name="Lapidus A."/>
            <person name="Lucas S."/>
            <person name="Del Rio T.G."/>
            <person name="Tice H."/>
            <person name="Cheng J.F."/>
            <person name="Goodwin L."/>
            <person name="Pitluck S."/>
            <person name="Liolios K."/>
            <person name="Ivanova N."/>
            <person name="Mavromatis K."/>
            <person name="Mikhailova N."/>
            <person name="Ovchinnikova G."/>
            <person name="Pati A."/>
            <person name="Chen A."/>
            <person name="Palaniappan K."/>
            <person name="Djao O.D."/>
            <person name="Land M."/>
            <person name="Hauser L."/>
            <person name="Chang Y.J."/>
            <person name="Jeffries C.D."/>
            <person name="Brettin T."/>
            <person name="Han C."/>
            <person name="Detter J.C."/>
            <person name="Rohde M."/>
            <person name="Goker M."/>
            <person name="Woyke T."/>
            <person name="Bristow J."/>
            <person name="Eisen J.A."/>
            <person name="Markowitz V."/>
            <person name="Hugenholtz P."/>
            <person name="Klenk H.P."/>
            <person name="Kyrpides N.C."/>
        </authorList>
    </citation>
    <scope>NUCLEOTIDE SEQUENCE [LARGE SCALE GENOMIC DNA]</scope>
    <source>
        <strain evidence="3">ATCC 19995 / DSM 43183 / JCM 3096 / KCTC 9072 / NBRC 15933 / NCIMB 10081 / Henssen B9</strain>
    </source>
</reference>
<dbReference type="RefSeq" id="WP_012854912.1">
    <property type="nucleotide sequence ID" value="NC_013510.1"/>
</dbReference>
<dbReference type="AlphaFoldDB" id="D1A632"/>
<dbReference type="InterPro" id="IPR007278">
    <property type="entry name" value="DUF397"/>
</dbReference>
<gene>
    <name evidence="2" type="ordered locus">Tcur_4609</name>
</gene>
<proteinExistence type="predicted"/>